<evidence type="ECO:0000313" key="2">
    <source>
        <dbReference type="EMBL" id="EKF85893.1"/>
    </source>
</evidence>
<reference evidence="2 3" key="1">
    <citation type="journal article" date="2012" name="J. Bacteriol.">
        <title>Draft genome sequence of Methanobacterium formicicum DSM 3637, an archaebacterium isolated from the methane producer amoeba Pelomyxa palustris.</title>
        <authorList>
            <person name="Gutierrez G."/>
        </authorList>
    </citation>
    <scope>NUCLEOTIDE SEQUENCE [LARGE SCALE GENOMIC DNA]</scope>
    <source>
        <strain evidence="3">DSM 3637 / PP1</strain>
    </source>
</reference>
<dbReference type="Proteomes" id="UP000007360">
    <property type="component" value="Unassembled WGS sequence"/>
</dbReference>
<dbReference type="AlphaFoldDB" id="K2R041"/>
<gene>
    <name evidence="2" type="ORF">A994_05386</name>
</gene>
<sequence length="111" mass="11758">MLYKGKKYILKEKEGIHMISTVTTATTTTTTTTAATSAATATTAVTSADILGYSLIAVVALITFLALKEILSSEAHKNSKINTFINSSNVAILPLLFVFGAVVTYKVVTIL</sequence>
<keyword evidence="3" id="KW-1185">Reference proteome</keyword>
<feature type="transmembrane region" description="Helical" evidence="1">
    <location>
        <begin position="88"/>
        <end position="108"/>
    </location>
</feature>
<accession>K2R041</accession>
<organism evidence="2 3">
    <name type="scientific">Methanobacterium formicicum (strain DSM 3637 / PP1)</name>
    <dbReference type="NCBI Taxonomy" id="1204725"/>
    <lineage>
        <taxon>Archaea</taxon>
        <taxon>Methanobacteriati</taxon>
        <taxon>Methanobacteriota</taxon>
        <taxon>Methanomada group</taxon>
        <taxon>Methanobacteria</taxon>
        <taxon>Methanobacteriales</taxon>
        <taxon>Methanobacteriaceae</taxon>
        <taxon>Methanobacterium</taxon>
    </lineage>
</organism>
<dbReference type="PATRIC" id="fig|1204725.3.peg.1079"/>
<evidence type="ECO:0000256" key="1">
    <source>
        <dbReference type="SAM" id="Phobius"/>
    </source>
</evidence>
<evidence type="ECO:0000313" key="3">
    <source>
        <dbReference type="Proteomes" id="UP000007360"/>
    </source>
</evidence>
<name>K2R041_METFP</name>
<feature type="transmembrane region" description="Helical" evidence="1">
    <location>
        <begin position="50"/>
        <end position="67"/>
    </location>
</feature>
<dbReference type="EMBL" id="AMPO01000004">
    <property type="protein sequence ID" value="EKF85893.1"/>
    <property type="molecule type" value="Genomic_DNA"/>
</dbReference>
<keyword evidence="1" id="KW-0812">Transmembrane</keyword>
<proteinExistence type="predicted"/>
<comment type="caution">
    <text evidence="2">The sequence shown here is derived from an EMBL/GenBank/DDBJ whole genome shotgun (WGS) entry which is preliminary data.</text>
</comment>
<protein>
    <submittedName>
        <fullName evidence="2">Uncharacterized protein</fullName>
    </submittedName>
</protein>
<keyword evidence="1" id="KW-1133">Transmembrane helix</keyword>
<keyword evidence="1" id="KW-0472">Membrane</keyword>